<dbReference type="STRING" id="529704.SAMN02927913_0883"/>
<sequence>MSNPRTLPDALSQAIDEHPDAPLCVAFSGGPDSTALLHALAALPHARARGLRALHVDHGLHADSGIWSAQAQALCATLEVDCQVLRVDVPRGSGDGLEAAARRARYAAFAQAIRPGEWLLLGHHRDDQAETVLLKLLRGAGPQGLGGMRAIRPLGAGQLWRPLLALPREVLGAYLQAHRLPCIEDPSNRNTMLARNHLRHEILPRLRRHFPQAIDSILHSAALCRAADESLRTRWLEAFGALHDVTTGSLDATAWLALDPALREPMLDHWLHARGLSAPTAAQRRQIQRQCHARAGQQPCVRWPGAELHIWKERLWARAPRPPVEPSWTSCWHGEALALPDGGQLVLEPVARLPAPLTVRLRQGGERIRPADDRHSRELRDLFQQIALPPWQREACPLLYAGNELVAVADLWRTARGAALFDALGAHPHWQRAS</sequence>
<dbReference type="HAMAP" id="MF_01161">
    <property type="entry name" value="tRNA_Ile_lys_synt"/>
    <property type="match status" value="1"/>
</dbReference>
<keyword evidence="11" id="KW-1185">Reference proteome</keyword>
<dbReference type="InterPro" id="IPR014729">
    <property type="entry name" value="Rossmann-like_a/b/a_fold"/>
</dbReference>
<keyword evidence="6 8" id="KW-0067">ATP-binding</keyword>
<dbReference type="CDD" id="cd01992">
    <property type="entry name" value="TilS_N"/>
    <property type="match status" value="1"/>
</dbReference>
<evidence type="ECO:0000313" key="11">
    <source>
        <dbReference type="Proteomes" id="UP000199420"/>
    </source>
</evidence>
<dbReference type="PANTHER" id="PTHR43033">
    <property type="entry name" value="TRNA(ILE)-LYSIDINE SYNTHASE-RELATED"/>
    <property type="match status" value="1"/>
</dbReference>
<dbReference type="PANTHER" id="PTHR43033:SF1">
    <property type="entry name" value="TRNA(ILE)-LYSIDINE SYNTHASE-RELATED"/>
    <property type="match status" value="1"/>
</dbReference>
<dbReference type="GO" id="GO:0006400">
    <property type="term" value="P:tRNA modification"/>
    <property type="evidence" value="ECO:0007669"/>
    <property type="project" value="UniProtKB-UniRule"/>
</dbReference>
<dbReference type="InterPro" id="IPR012796">
    <property type="entry name" value="Lysidine-tRNA-synth_C"/>
</dbReference>
<gene>
    <name evidence="8" type="primary">tilS</name>
    <name evidence="10" type="ORF">SAMN04487997_0968</name>
</gene>
<organism evidence="10 11">
    <name type="scientific">Frateuria terrea</name>
    <dbReference type="NCBI Taxonomy" id="529704"/>
    <lineage>
        <taxon>Bacteria</taxon>
        <taxon>Pseudomonadati</taxon>
        <taxon>Pseudomonadota</taxon>
        <taxon>Gammaproteobacteria</taxon>
        <taxon>Lysobacterales</taxon>
        <taxon>Rhodanobacteraceae</taxon>
        <taxon>Frateuria</taxon>
    </lineage>
</organism>
<name>A0A1H6R1G5_9GAMM</name>
<accession>A0A1H6R1G5</accession>
<dbReference type="Proteomes" id="UP000199420">
    <property type="component" value="Unassembled WGS sequence"/>
</dbReference>
<evidence type="ECO:0000259" key="9">
    <source>
        <dbReference type="SMART" id="SM00977"/>
    </source>
</evidence>
<proteinExistence type="inferred from homology"/>
<dbReference type="InterPro" id="IPR012795">
    <property type="entry name" value="tRNA_Ile_lys_synt_N"/>
</dbReference>
<dbReference type="Pfam" id="PF09179">
    <property type="entry name" value="TilS"/>
    <property type="match status" value="1"/>
</dbReference>
<keyword evidence="5 8" id="KW-0547">Nucleotide-binding</keyword>
<keyword evidence="4 8" id="KW-0819">tRNA processing</keyword>
<dbReference type="InterPro" id="IPR011063">
    <property type="entry name" value="TilS/TtcA_N"/>
</dbReference>
<keyword evidence="2 8" id="KW-0963">Cytoplasm</keyword>
<evidence type="ECO:0000256" key="6">
    <source>
        <dbReference type="ARBA" id="ARBA00022840"/>
    </source>
</evidence>
<dbReference type="SUPFAM" id="SSF82829">
    <property type="entry name" value="MesJ substrate recognition domain-like"/>
    <property type="match status" value="1"/>
</dbReference>
<dbReference type="SUPFAM" id="SSF52402">
    <property type="entry name" value="Adenine nucleotide alpha hydrolases-like"/>
    <property type="match status" value="1"/>
</dbReference>
<dbReference type="RefSeq" id="WP_245747160.1">
    <property type="nucleotide sequence ID" value="NZ_FNYC01000001.1"/>
</dbReference>
<comment type="similarity">
    <text evidence="8">Belongs to the tRNA(Ile)-lysidine synthase family.</text>
</comment>
<evidence type="ECO:0000256" key="7">
    <source>
        <dbReference type="ARBA" id="ARBA00048539"/>
    </source>
</evidence>
<protein>
    <recommendedName>
        <fullName evidence="8">tRNA(Ile)-lysidine synthase</fullName>
        <ecNumber evidence="8">6.3.4.19</ecNumber>
    </recommendedName>
    <alternativeName>
        <fullName evidence="8">tRNA(Ile)-2-lysyl-cytidine synthase</fullName>
    </alternativeName>
    <alternativeName>
        <fullName evidence="8">tRNA(Ile)-lysidine synthetase</fullName>
    </alternativeName>
</protein>
<evidence type="ECO:0000256" key="2">
    <source>
        <dbReference type="ARBA" id="ARBA00022490"/>
    </source>
</evidence>
<evidence type="ECO:0000256" key="3">
    <source>
        <dbReference type="ARBA" id="ARBA00022598"/>
    </source>
</evidence>
<dbReference type="Gene3D" id="3.40.50.620">
    <property type="entry name" value="HUPs"/>
    <property type="match status" value="1"/>
</dbReference>
<evidence type="ECO:0000256" key="4">
    <source>
        <dbReference type="ARBA" id="ARBA00022694"/>
    </source>
</evidence>
<reference evidence="10 11" key="1">
    <citation type="submission" date="2016-10" db="EMBL/GenBank/DDBJ databases">
        <authorList>
            <person name="de Groot N.N."/>
        </authorList>
    </citation>
    <scope>NUCLEOTIDE SEQUENCE [LARGE SCALE GENOMIC DNA]</scope>
    <source>
        <strain evidence="10 11">DSM 26515</strain>
    </source>
</reference>
<evidence type="ECO:0000256" key="8">
    <source>
        <dbReference type="HAMAP-Rule" id="MF_01161"/>
    </source>
</evidence>
<dbReference type="Gene3D" id="1.20.59.20">
    <property type="match status" value="1"/>
</dbReference>
<dbReference type="NCBIfam" id="TIGR02432">
    <property type="entry name" value="lysidine_TilS_N"/>
    <property type="match status" value="1"/>
</dbReference>
<comment type="subcellular location">
    <subcellularLocation>
        <location evidence="1 8">Cytoplasm</location>
    </subcellularLocation>
</comment>
<dbReference type="GO" id="GO:0032267">
    <property type="term" value="F:tRNA(Ile)-lysidine synthase activity"/>
    <property type="evidence" value="ECO:0007669"/>
    <property type="project" value="UniProtKB-EC"/>
</dbReference>
<comment type="function">
    <text evidence="8">Ligates lysine onto the cytidine present at position 34 of the AUA codon-specific tRNA(Ile) that contains the anticodon CAU, in an ATP-dependent manner. Cytidine is converted to lysidine, thus changing the amino acid specificity of the tRNA from methionine to isoleucine.</text>
</comment>
<feature type="binding site" evidence="8">
    <location>
        <begin position="28"/>
        <end position="33"/>
    </location>
    <ligand>
        <name>ATP</name>
        <dbReference type="ChEBI" id="CHEBI:30616"/>
    </ligand>
</feature>
<comment type="catalytic activity">
    <reaction evidence="7 8">
        <text>cytidine(34) in tRNA(Ile2) + L-lysine + ATP = lysidine(34) in tRNA(Ile2) + AMP + diphosphate + H(+)</text>
        <dbReference type="Rhea" id="RHEA:43744"/>
        <dbReference type="Rhea" id="RHEA-COMP:10625"/>
        <dbReference type="Rhea" id="RHEA-COMP:10670"/>
        <dbReference type="ChEBI" id="CHEBI:15378"/>
        <dbReference type="ChEBI" id="CHEBI:30616"/>
        <dbReference type="ChEBI" id="CHEBI:32551"/>
        <dbReference type="ChEBI" id="CHEBI:33019"/>
        <dbReference type="ChEBI" id="CHEBI:82748"/>
        <dbReference type="ChEBI" id="CHEBI:83665"/>
        <dbReference type="ChEBI" id="CHEBI:456215"/>
        <dbReference type="EC" id="6.3.4.19"/>
    </reaction>
</comment>
<keyword evidence="3 8" id="KW-0436">Ligase</keyword>
<feature type="domain" description="Lysidine-tRNA(Ile) synthetase C-terminal" evidence="9">
    <location>
        <begin position="357"/>
        <end position="430"/>
    </location>
</feature>
<dbReference type="Pfam" id="PF01171">
    <property type="entry name" value="ATP_bind_3"/>
    <property type="match status" value="1"/>
</dbReference>
<dbReference type="GO" id="GO:0005737">
    <property type="term" value="C:cytoplasm"/>
    <property type="evidence" value="ECO:0007669"/>
    <property type="project" value="UniProtKB-SubCell"/>
</dbReference>
<dbReference type="EMBL" id="FNYC01000001">
    <property type="protein sequence ID" value="SEI49778.1"/>
    <property type="molecule type" value="Genomic_DNA"/>
</dbReference>
<dbReference type="SUPFAM" id="SSF56037">
    <property type="entry name" value="PheT/TilS domain"/>
    <property type="match status" value="1"/>
</dbReference>
<comment type="domain">
    <text evidence="8">The N-terminal region contains the highly conserved SGGXDS motif, predicted to be a P-loop motif involved in ATP binding.</text>
</comment>
<evidence type="ECO:0000313" key="10">
    <source>
        <dbReference type="EMBL" id="SEI49778.1"/>
    </source>
</evidence>
<dbReference type="EC" id="6.3.4.19" evidence="8"/>
<dbReference type="NCBIfam" id="TIGR02433">
    <property type="entry name" value="lysidine_TilS_C"/>
    <property type="match status" value="1"/>
</dbReference>
<evidence type="ECO:0000256" key="5">
    <source>
        <dbReference type="ARBA" id="ARBA00022741"/>
    </source>
</evidence>
<dbReference type="AlphaFoldDB" id="A0A1H6R1G5"/>
<dbReference type="InterPro" id="IPR015262">
    <property type="entry name" value="tRNA_Ile_lys_synt_subst-bd"/>
</dbReference>
<dbReference type="GO" id="GO:0005524">
    <property type="term" value="F:ATP binding"/>
    <property type="evidence" value="ECO:0007669"/>
    <property type="project" value="UniProtKB-UniRule"/>
</dbReference>
<evidence type="ECO:0000256" key="1">
    <source>
        <dbReference type="ARBA" id="ARBA00004496"/>
    </source>
</evidence>
<dbReference type="InterPro" id="IPR012094">
    <property type="entry name" value="tRNA_Ile_lys_synt"/>
</dbReference>
<dbReference type="Pfam" id="PF11734">
    <property type="entry name" value="TilS_C"/>
    <property type="match status" value="1"/>
</dbReference>
<dbReference type="SMART" id="SM00977">
    <property type="entry name" value="TilS_C"/>
    <property type="match status" value="1"/>
</dbReference>